<name>A0ABU1AXG2_9BACT</name>
<dbReference type="NCBIfam" id="TIGR01300">
    <property type="entry name" value="CPA3_mnhG_phaG"/>
    <property type="match status" value="1"/>
</dbReference>
<protein>
    <submittedName>
        <fullName evidence="2">Monovalent cation/H(+) antiporter subunit G</fullName>
    </submittedName>
</protein>
<proteinExistence type="predicted"/>
<organism evidence="2 3">
    <name type="scientific">Thalassobacterium maritimum</name>
    <dbReference type="NCBI Taxonomy" id="3041265"/>
    <lineage>
        <taxon>Bacteria</taxon>
        <taxon>Pseudomonadati</taxon>
        <taxon>Verrucomicrobiota</taxon>
        <taxon>Opitutia</taxon>
        <taxon>Puniceicoccales</taxon>
        <taxon>Coraliomargaritaceae</taxon>
        <taxon>Thalassobacterium</taxon>
    </lineage>
</organism>
<dbReference type="PANTHER" id="PTHR34703:SF1">
    <property type="entry name" value="ANTIPORTER SUBUNIT MNHG2-RELATED"/>
    <property type="match status" value="1"/>
</dbReference>
<accession>A0ABU1AXG2</accession>
<feature type="transmembrane region" description="Helical" evidence="1">
    <location>
        <begin position="61"/>
        <end position="79"/>
    </location>
</feature>
<evidence type="ECO:0000313" key="2">
    <source>
        <dbReference type="EMBL" id="MDQ8208849.1"/>
    </source>
</evidence>
<keyword evidence="1" id="KW-1133">Transmembrane helix</keyword>
<evidence type="ECO:0000313" key="3">
    <source>
        <dbReference type="Proteomes" id="UP001225316"/>
    </source>
</evidence>
<dbReference type="Pfam" id="PF03334">
    <property type="entry name" value="PhaG_MnhG_YufB"/>
    <property type="match status" value="1"/>
</dbReference>
<reference evidence="2 3" key="1">
    <citation type="submission" date="2023-04" db="EMBL/GenBank/DDBJ databases">
        <title>A novel bacteria isolated from coastal sediment.</title>
        <authorList>
            <person name="Liu X.-J."/>
            <person name="Du Z.-J."/>
        </authorList>
    </citation>
    <scope>NUCLEOTIDE SEQUENCE [LARGE SCALE GENOMIC DNA]</scope>
    <source>
        <strain evidence="2 3">SDUM461003</strain>
    </source>
</reference>
<dbReference type="NCBIfam" id="NF009314">
    <property type="entry name" value="PRK12674.1-2"/>
    <property type="match status" value="1"/>
</dbReference>
<dbReference type="Proteomes" id="UP001225316">
    <property type="component" value="Unassembled WGS sequence"/>
</dbReference>
<feature type="transmembrane region" description="Helical" evidence="1">
    <location>
        <begin position="6"/>
        <end position="24"/>
    </location>
</feature>
<dbReference type="EMBL" id="JARXHW010000042">
    <property type="protein sequence ID" value="MDQ8208849.1"/>
    <property type="molecule type" value="Genomic_DNA"/>
</dbReference>
<keyword evidence="1" id="KW-0812">Transmembrane</keyword>
<comment type="caution">
    <text evidence="2">The sequence shown here is derived from an EMBL/GenBank/DDBJ whole genome shotgun (WGS) entry which is preliminary data.</text>
</comment>
<keyword evidence="3" id="KW-1185">Reference proteome</keyword>
<gene>
    <name evidence="2" type="primary">mnhG</name>
    <name evidence="2" type="ORF">QEH52_15080</name>
</gene>
<evidence type="ECO:0000256" key="1">
    <source>
        <dbReference type="SAM" id="Phobius"/>
    </source>
</evidence>
<dbReference type="PANTHER" id="PTHR34703">
    <property type="entry name" value="ANTIPORTER SUBUNIT MNHG2-RELATED"/>
    <property type="match status" value="1"/>
</dbReference>
<dbReference type="RefSeq" id="WP_308951560.1">
    <property type="nucleotide sequence ID" value="NZ_JARXHW010000042.1"/>
</dbReference>
<keyword evidence="1" id="KW-0472">Membrane</keyword>
<feature type="transmembrane region" description="Helical" evidence="1">
    <location>
        <begin position="36"/>
        <end position="55"/>
    </location>
</feature>
<dbReference type="InterPro" id="IPR005133">
    <property type="entry name" value="PhaG_MnhG_YufB"/>
</dbReference>
<sequence length="108" mass="11640">MSWIVAILLVLGAFFAFVAALGVIRFPDFYTRMHAATKAGAFGACLLLMSAAIHFGSVRAIVTASLIIVFFYLTTPVAAQTIAQAAYRRGVTLWSKTGHDQLAEDEAE</sequence>